<dbReference type="Gene3D" id="1.10.443.20">
    <property type="entry name" value="Centromere DNA-binding protein complex CBF3 subunit, domain 2"/>
    <property type="match status" value="2"/>
</dbReference>
<dbReference type="VEuPathDB" id="FungiDB:SeMB42_g04077"/>
<protein>
    <recommendedName>
        <fullName evidence="2">Ndc10 domain-containing protein</fullName>
    </recommendedName>
</protein>
<feature type="domain" description="Ndc10" evidence="2">
    <location>
        <begin position="136"/>
        <end position="222"/>
    </location>
</feature>
<dbReference type="InterPro" id="IPR038279">
    <property type="entry name" value="Ndc10_dom2_sf"/>
</dbReference>
<name>A0A507BXT4_9FUNG</name>
<proteinExistence type="predicted"/>
<dbReference type="GO" id="GO:0003677">
    <property type="term" value="F:DNA binding"/>
    <property type="evidence" value="ECO:0007669"/>
    <property type="project" value="InterPro"/>
</dbReference>
<dbReference type="Proteomes" id="UP000320475">
    <property type="component" value="Unassembled WGS sequence"/>
</dbReference>
<dbReference type="AlphaFoldDB" id="A0A507BXT4"/>
<organism evidence="3 4">
    <name type="scientific">Synchytrium endobioticum</name>
    <dbReference type="NCBI Taxonomy" id="286115"/>
    <lineage>
        <taxon>Eukaryota</taxon>
        <taxon>Fungi</taxon>
        <taxon>Fungi incertae sedis</taxon>
        <taxon>Chytridiomycota</taxon>
        <taxon>Chytridiomycota incertae sedis</taxon>
        <taxon>Chytridiomycetes</taxon>
        <taxon>Synchytriales</taxon>
        <taxon>Synchytriaceae</taxon>
        <taxon>Synchytrium</taxon>
    </lineage>
</organism>
<feature type="domain" description="Ndc10" evidence="2">
    <location>
        <begin position="11"/>
        <end position="52"/>
    </location>
</feature>
<evidence type="ECO:0000313" key="3">
    <source>
        <dbReference type="EMBL" id="TPX34130.1"/>
    </source>
</evidence>
<feature type="compositionally biased region" description="Basic residues" evidence="1">
    <location>
        <begin position="61"/>
        <end position="71"/>
    </location>
</feature>
<evidence type="ECO:0000259" key="2">
    <source>
        <dbReference type="Pfam" id="PF16787"/>
    </source>
</evidence>
<dbReference type="EMBL" id="QEAM01000842">
    <property type="protein sequence ID" value="TPX34130.1"/>
    <property type="molecule type" value="Genomic_DNA"/>
</dbReference>
<gene>
    <name evidence="3" type="ORF">SeLEV6574_g08312</name>
</gene>
<accession>A0A507BXT4</accession>
<dbReference type="Pfam" id="PF16787">
    <property type="entry name" value="NDC10_II"/>
    <property type="match status" value="2"/>
</dbReference>
<comment type="caution">
    <text evidence="3">The sequence shown here is derived from an EMBL/GenBank/DDBJ whole genome shotgun (WGS) entry which is preliminary data.</text>
</comment>
<reference evidence="3 4" key="1">
    <citation type="journal article" date="2019" name="Sci. Rep.">
        <title>Comparative genomics of chytrid fungi reveal insights into the obligate biotrophic and pathogenic lifestyle of Synchytrium endobioticum.</title>
        <authorList>
            <person name="van de Vossenberg B.T.L.H."/>
            <person name="Warris S."/>
            <person name="Nguyen H.D.T."/>
            <person name="van Gent-Pelzer M.P.E."/>
            <person name="Joly D.L."/>
            <person name="van de Geest H.C."/>
            <person name="Bonants P.J.M."/>
            <person name="Smith D.S."/>
            <person name="Levesque C.A."/>
            <person name="van der Lee T.A.J."/>
        </authorList>
    </citation>
    <scope>NUCLEOTIDE SEQUENCE [LARGE SCALE GENOMIC DNA]</scope>
    <source>
        <strain evidence="3 4">LEV6574</strain>
    </source>
</reference>
<dbReference type="InterPro" id="IPR031872">
    <property type="entry name" value="NDC10_II"/>
</dbReference>
<sequence>MMLLIRLCQNCGVFGLAIYLFWRYHVANEKFPNLLKREEWYDIALLLNHSYNEKRAVALAKRRASKRKRPASRTSRNESIDEVDGPSSSDSEDEKQGKKTKRQLSKPGGRPNEQGCHTIHNVSLSLMHSNLWVLYQRQKTHARRHAGTHILQMKEIDDHNLSLAGRWEGSVAEKHYMIKIPFKAVREMAGFPVPPYHPDRNCFAPSEDLERQIFPEMNTMKAN</sequence>
<feature type="region of interest" description="Disordered" evidence="1">
    <location>
        <begin position="61"/>
        <end position="116"/>
    </location>
</feature>
<evidence type="ECO:0000313" key="4">
    <source>
        <dbReference type="Proteomes" id="UP000320475"/>
    </source>
</evidence>
<evidence type="ECO:0000256" key="1">
    <source>
        <dbReference type="SAM" id="MobiDB-lite"/>
    </source>
</evidence>
<dbReference type="OrthoDB" id="2449454at2759"/>